<feature type="binding site" evidence="11">
    <location>
        <position position="28"/>
    </location>
    <ligand>
        <name>ATP</name>
        <dbReference type="ChEBI" id="CHEBI:30616"/>
    </ligand>
</feature>
<gene>
    <name evidence="11" type="primary">cca</name>
    <name evidence="15" type="ORF">CIL03_03035</name>
</gene>
<comment type="catalytic activity">
    <reaction evidence="11">
        <text>a tRNA precursor + 2 CTP + ATP = a tRNA with a 3' CCA end + 3 diphosphate</text>
        <dbReference type="Rhea" id="RHEA:14433"/>
        <dbReference type="Rhea" id="RHEA-COMP:10465"/>
        <dbReference type="Rhea" id="RHEA-COMP:10468"/>
        <dbReference type="ChEBI" id="CHEBI:30616"/>
        <dbReference type="ChEBI" id="CHEBI:33019"/>
        <dbReference type="ChEBI" id="CHEBI:37563"/>
        <dbReference type="ChEBI" id="CHEBI:74896"/>
        <dbReference type="ChEBI" id="CHEBI:83071"/>
        <dbReference type="EC" id="2.7.7.72"/>
    </reaction>
</comment>
<dbReference type="OrthoDB" id="9805698at2"/>
<name>A0A265NE86_9BACI</name>
<keyword evidence="9 11" id="KW-0460">Magnesium</keyword>
<dbReference type="InterPro" id="IPR050264">
    <property type="entry name" value="Bact_CCA-adding_enz_type3_sf"/>
</dbReference>
<evidence type="ECO:0000256" key="8">
    <source>
        <dbReference type="ARBA" id="ARBA00022840"/>
    </source>
</evidence>
<organism evidence="15 16">
    <name type="scientific">Virgibacillus indicus</name>
    <dbReference type="NCBI Taxonomy" id="2024554"/>
    <lineage>
        <taxon>Bacteria</taxon>
        <taxon>Bacillati</taxon>
        <taxon>Bacillota</taxon>
        <taxon>Bacilli</taxon>
        <taxon>Bacillales</taxon>
        <taxon>Bacillaceae</taxon>
        <taxon>Virgibacillus</taxon>
    </lineage>
</organism>
<evidence type="ECO:0000256" key="6">
    <source>
        <dbReference type="ARBA" id="ARBA00022741"/>
    </source>
</evidence>
<evidence type="ECO:0000259" key="14">
    <source>
        <dbReference type="Pfam" id="PF13735"/>
    </source>
</evidence>
<feature type="binding site" evidence="11">
    <location>
        <position position="112"/>
    </location>
    <ligand>
        <name>CTP</name>
        <dbReference type="ChEBI" id="CHEBI:37563"/>
    </ligand>
</feature>
<dbReference type="SUPFAM" id="SSF81891">
    <property type="entry name" value="Poly A polymerase C-terminal region-like"/>
    <property type="match status" value="1"/>
</dbReference>
<dbReference type="Proteomes" id="UP000216498">
    <property type="component" value="Unassembled WGS sequence"/>
</dbReference>
<feature type="binding site" evidence="11">
    <location>
        <position position="164"/>
    </location>
    <ligand>
        <name>CTP</name>
        <dbReference type="ChEBI" id="CHEBI:37563"/>
    </ligand>
</feature>
<dbReference type="PANTHER" id="PTHR46173:SF1">
    <property type="entry name" value="CCA TRNA NUCLEOTIDYLTRANSFERASE 1, MITOCHONDRIAL"/>
    <property type="match status" value="1"/>
</dbReference>
<dbReference type="AlphaFoldDB" id="A0A265NE86"/>
<comment type="subunit">
    <text evidence="11">Homodimer.</text>
</comment>
<evidence type="ECO:0000259" key="12">
    <source>
        <dbReference type="Pfam" id="PF01743"/>
    </source>
</evidence>
<dbReference type="GO" id="GO:0160016">
    <property type="term" value="F:CCACCA tRNA nucleotidyltransferase activity"/>
    <property type="evidence" value="ECO:0007669"/>
    <property type="project" value="RHEA"/>
</dbReference>
<dbReference type="RefSeq" id="WP_094883728.1">
    <property type="nucleotide sequence ID" value="NZ_NPMS01000001.1"/>
</dbReference>
<feature type="binding site" evidence="11">
    <location>
        <position position="158"/>
    </location>
    <ligand>
        <name>ATP</name>
        <dbReference type="ChEBI" id="CHEBI:30616"/>
    </ligand>
</feature>
<evidence type="ECO:0000313" key="15">
    <source>
        <dbReference type="EMBL" id="OZU90131.1"/>
    </source>
</evidence>
<feature type="domain" description="Poly A polymerase head" evidence="12">
    <location>
        <begin position="23"/>
        <end position="143"/>
    </location>
</feature>
<keyword evidence="6 11" id="KW-0547">Nucleotide-binding</keyword>
<evidence type="ECO:0000256" key="10">
    <source>
        <dbReference type="ARBA" id="ARBA00022884"/>
    </source>
</evidence>
<dbReference type="NCBIfam" id="NF009814">
    <property type="entry name" value="PRK13299.1"/>
    <property type="match status" value="1"/>
</dbReference>
<dbReference type="GO" id="GO:0001680">
    <property type="term" value="P:tRNA 3'-terminal CCA addition"/>
    <property type="evidence" value="ECO:0007669"/>
    <property type="project" value="UniProtKB-UniRule"/>
</dbReference>
<evidence type="ECO:0000256" key="1">
    <source>
        <dbReference type="ARBA" id="ARBA00001946"/>
    </source>
</evidence>
<dbReference type="Pfam" id="PF12627">
    <property type="entry name" value="PolyA_pol_RNAbd"/>
    <property type="match status" value="1"/>
</dbReference>
<dbReference type="SUPFAM" id="SSF81301">
    <property type="entry name" value="Nucleotidyltransferase"/>
    <property type="match status" value="1"/>
</dbReference>
<protein>
    <recommendedName>
        <fullName evidence="11">CCA-adding enzyme</fullName>
        <ecNumber evidence="11">2.7.7.72</ecNumber>
    </recommendedName>
    <alternativeName>
        <fullName evidence="11">CCA tRNA nucleotidyltransferase</fullName>
    </alternativeName>
    <alternativeName>
        <fullName evidence="11">tRNA CCA-pyrophosphorylase</fullName>
    </alternativeName>
    <alternativeName>
        <fullName evidence="11">tRNA adenylyl-/cytidylyl- transferase</fullName>
    </alternativeName>
    <alternativeName>
        <fullName evidence="11">tRNA nucleotidyltransferase</fullName>
    </alternativeName>
    <alternativeName>
        <fullName evidence="11">tRNA-NT</fullName>
    </alternativeName>
</protein>
<dbReference type="EC" id="2.7.7.72" evidence="11"/>
<feature type="binding site" evidence="11">
    <location>
        <position position="155"/>
    </location>
    <ligand>
        <name>ATP</name>
        <dbReference type="ChEBI" id="CHEBI:30616"/>
    </ligand>
</feature>
<dbReference type="GO" id="GO:0004810">
    <property type="term" value="F:CCA tRNA nucleotidyltransferase activity"/>
    <property type="evidence" value="ECO:0007669"/>
    <property type="project" value="UniProtKB-UniRule"/>
</dbReference>
<sequence length="400" mass="46088">MLTEPFLAAKEILDKIEQNNHQAFFVGGSVRDFLLNRSIGDIDIATSATPGLIKQIFDKVIPVGIEHGTVIVRHNKESYEVTTFRIDGDYSDKRHPDSVKFIDKIEKDLERRDFTINALAMDKNGTVIDLFDGKKDLQHSVIRTVGNGFERFTEDPLRIIRALRFSSQLGFTIDPETVVQMKEIKQEIDNLAIERITNEITKLFKGSFINIGIAYLKRTEVFKHLPVLRDHQHIIEHLPKSLKSLYSFGEVIALFNHIEPSIDAAFWVKDWKCSNRTKQEAIQLIEALRYFSANGLDSLLVYRLDPEYYHGFFRLSEILYPNNSAHIDGIEHLYKKLPILAKSDLAVRGNDIIDLFPNLNKGPWLQEIISKLEHEVVLGNLKNTKKDLKEWIKWNPPEIN</sequence>
<evidence type="ECO:0000259" key="13">
    <source>
        <dbReference type="Pfam" id="PF12627"/>
    </source>
</evidence>
<keyword evidence="5 11" id="KW-0479">Metal-binding</keyword>
<comment type="catalytic activity">
    <reaction evidence="11">
        <text>a tRNA with a 3' CCA end + 2 CTP + ATP = a tRNA with a 3' CCACCA end + 3 diphosphate</text>
        <dbReference type="Rhea" id="RHEA:76235"/>
        <dbReference type="Rhea" id="RHEA-COMP:10468"/>
        <dbReference type="Rhea" id="RHEA-COMP:18655"/>
        <dbReference type="ChEBI" id="CHEBI:30616"/>
        <dbReference type="ChEBI" id="CHEBI:33019"/>
        <dbReference type="ChEBI" id="CHEBI:37563"/>
        <dbReference type="ChEBI" id="CHEBI:83071"/>
        <dbReference type="ChEBI" id="CHEBI:195187"/>
    </reaction>
</comment>
<dbReference type="CDD" id="cd05398">
    <property type="entry name" value="NT_ClassII-CCAase"/>
    <property type="match status" value="1"/>
</dbReference>
<feature type="binding site" evidence="11">
    <location>
        <position position="161"/>
    </location>
    <ligand>
        <name>CTP</name>
        <dbReference type="ChEBI" id="CHEBI:37563"/>
    </ligand>
</feature>
<feature type="domain" description="CCA-adding enzyme C-terminal" evidence="14">
    <location>
        <begin position="263"/>
        <end position="392"/>
    </location>
</feature>
<feature type="domain" description="tRNA nucleotidyltransferase/poly(A) polymerase RNA and SrmB- binding" evidence="13">
    <location>
        <begin position="170"/>
        <end position="228"/>
    </location>
</feature>
<comment type="function">
    <text evidence="11">Catalyzes the addition and repair of the essential 3'-terminal CCA sequence in tRNAs without using a nucleic acid template. Adds these three nucleotides in the order of C, C, and A to the tRNA nucleotide-73, using CTP and ATP as substrates and producing inorganic pyrophosphate. tRNA 3'-terminal CCA addition is required both for tRNA processing and repair. Also involved in tRNA surveillance by mediating tandem CCA addition to generate a CCACCA at the 3' terminus of unstable tRNAs. While stable tRNAs receive only 3'-terminal CCA, unstable tRNAs are marked with CCACCA and rapidly degraded.</text>
</comment>
<accession>A0A265NE86</accession>
<dbReference type="InterPro" id="IPR002646">
    <property type="entry name" value="PolA_pol_head_dom"/>
</dbReference>
<feature type="binding site" evidence="11">
    <location>
        <position position="158"/>
    </location>
    <ligand>
        <name>CTP</name>
        <dbReference type="ChEBI" id="CHEBI:37563"/>
    </ligand>
</feature>
<evidence type="ECO:0000256" key="4">
    <source>
        <dbReference type="ARBA" id="ARBA00022695"/>
    </source>
</evidence>
<feature type="binding site" evidence="11">
    <location>
        <position position="43"/>
    </location>
    <ligand>
        <name>Mg(2+)</name>
        <dbReference type="ChEBI" id="CHEBI:18420"/>
    </ligand>
</feature>
<dbReference type="GO" id="GO:0000287">
    <property type="term" value="F:magnesium ion binding"/>
    <property type="evidence" value="ECO:0007669"/>
    <property type="project" value="UniProtKB-UniRule"/>
</dbReference>
<feature type="binding site" evidence="11">
    <location>
        <position position="164"/>
    </location>
    <ligand>
        <name>ATP</name>
        <dbReference type="ChEBI" id="CHEBI:30616"/>
    </ligand>
</feature>
<evidence type="ECO:0000256" key="7">
    <source>
        <dbReference type="ARBA" id="ARBA00022800"/>
    </source>
</evidence>
<feature type="binding site" evidence="11">
    <location>
        <position position="41"/>
    </location>
    <ligand>
        <name>Mg(2+)</name>
        <dbReference type="ChEBI" id="CHEBI:18420"/>
    </ligand>
</feature>
<evidence type="ECO:0000256" key="3">
    <source>
        <dbReference type="ARBA" id="ARBA00022694"/>
    </source>
</evidence>
<dbReference type="GO" id="GO:0005524">
    <property type="term" value="F:ATP binding"/>
    <property type="evidence" value="ECO:0007669"/>
    <property type="project" value="UniProtKB-UniRule"/>
</dbReference>
<keyword evidence="4 11" id="KW-0548">Nucleotidyltransferase</keyword>
<dbReference type="Pfam" id="PF01743">
    <property type="entry name" value="PolyA_pol"/>
    <property type="match status" value="1"/>
</dbReference>
<evidence type="ECO:0000256" key="5">
    <source>
        <dbReference type="ARBA" id="ARBA00022723"/>
    </source>
</evidence>
<evidence type="ECO:0000313" key="16">
    <source>
        <dbReference type="Proteomes" id="UP000216498"/>
    </source>
</evidence>
<dbReference type="GO" id="GO:0042245">
    <property type="term" value="P:RNA repair"/>
    <property type="evidence" value="ECO:0007669"/>
    <property type="project" value="UniProtKB-KW"/>
</dbReference>
<keyword evidence="16" id="KW-1185">Reference proteome</keyword>
<dbReference type="EMBL" id="NPMS01000001">
    <property type="protein sequence ID" value="OZU90131.1"/>
    <property type="molecule type" value="Genomic_DNA"/>
</dbReference>
<evidence type="ECO:0000256" key="2">
    <source>
        <dbReference type="ARBA" id="ARBA00022679"/>
    </source>
</evidence>
<keyword evidence="3 11" id="KW-0819">tRNA processing</keyword>
<feature type="binding site" evidence="11">
    <location>
        <position position="28"/>
    </location>
    <ligand>
        <name>CTP</name>
        <dbReference type="ChEBI" id="CHEBI:37563"/>
    </ligand>
</feature>
<dbReference type="Gene3D" id="1.10.3090.10">
    <property type="entry name" value="cca-adding enzyme, domain 2"/>
    <property type="match status" value="1"/>
</dbReference>
<comment type="miscellaneous">
    <text evidence="11">A single active site specifically recognizes both ATP and CTP and is responsible for their addition.</text>
</comment>
<feature type="binding site" evidence="11">
    <location>
        <position position="155"/>
    </location>
    <ligand>
        <name>CTP</name>
        <dbReference type="ChEBI" id="CHEBI:37563"/>
    </ligand>
</feature>
<dbReference type="InterPro" id="IPR043519">
    <property type="entry name" value="NT_sf"/>
</dbReference>
<dbReference type="InterPro" id="IPR032810">
    <property type="entry name" value="CCA-adding_enz_C"/>
</dbReference>
<evidence type="ECO:0000256" key="11">
    <source>
        <dbReference type="HAMAP-Rule" id="MF_01263"/>
    </source>
</evidence>
<keyword evidence="8 11" id="KW-0067">ATP-binding</keyword>
<dbReference type="GO" id="GO:0000049">
    <property type="term" value="F:tRNA binding"/>
    <property type="evidence" value="ECO:0007669"/>
    <property type="project" value="UniProtKB-UniRule"/>
</dbReference>
<comment type="similarity">
    <text evidence="11">Belongs to the tRNA nucleotidyltransferase/poly(A) polymerase family. Bacterial CCA-adding enzyme type 3 subfamily.</text>
</comment>
<keyword evidence="10 11" id="KW-0694">RNA-binding</keyword>
<evidence type="ECO:0000256" key="9">
    <source>
        <dbReference type="ARBA" id="ARBA00022842"/>
    </source>
</evidence>
<dbReference type="Gene3D" id="1.10.246.80">
    <property type="match status" value="1"/>
</dbReference>
<feature type="binding site" evidence="11">
    <location>
        <position position="31"/>
    </location>
    <ligand>
        <name>ATP</name>
        <dbReference type="ChEBI" id="CHEBI:30616"/>
    </ligand>
</feature>
<dbReference type="HAMAP" id="MF_01263">
    <property type="entry name" value="CCA_bact_type3"/>
    <property type="match status" value="1"/>
</dbReference>
<keyword evidence="7 11" id="KW-0692">RNA repair</keyword>
<dbReference type="PANTHER" id="PTHR46173">
    <property type="entry name" value="CCA TRNA NUCLEOTIDYLTRANSFERASE 1, MITOCHONDRIAL"/>
    <property type="match status" value="1"/>
</dbReference>
<comment type="caution">
    <text evidence="15">The sequence shown here is derived from an EMBL/GenBank/DDBJ whole genome shotgun (WGS) entry which is preliminary data.</text>
</comment>
<reference evidence="15 16" key="1">
    <citation type="submission" date="2017-08" db="EMBL/GenBank/DDBJ databases">
        <title>Virgibacillus indicus sp. nov. and Virgibacillus profoundi sp. nov, two moderately halophilic bacteria isolated from marine sediment by using the Microfluidic Streak Plate.</title>
        <authorList>
            <person name="Xu B."/>
            <person name="Hu B."/>
            <person name="Wang J."/>
            <person name="Zhu Y."/>
            <person name="Huang L."/>
            <person name="Du W."/>
            <person name="Huang Y."/>
        </authorList>
    </citation>
    <scope>NUCLEOTIDE SEQUENCE [LARGE SCALE GENOMIC DNA]</scope>
    <source>
        <strain evidence="15 16">IO3-P2-C2</strain>
    </source>
</reference>
<dbReference type="InterPro" id="IPR032828">
    <property type="entry name" value="PolyA_RNA-bd"/>
</dbReference>
<keyword evidence="2 11" id="KW-0808">Transferase</keyword>
<dbReference type="Pfam" id="PF13735">
    <property type="entry name" value="tRNA_NucTran2_2"/>
    <property type="match status" value="1"/>
</dbReference>
<dbReference type="Gene3D" id="3.30.460.10">
    <property type="entry name" value="Beta Polymerase, domain 2"/>
    <property type="match status" value="1"/>
</dbReference>
<dbReference type="InterPro" id="IPR023068">
    <property type="entry name" value="CCA-adding_enz_firmicutes"/>
</dbReference>
<feature type="binding site" evidence="11">
    <location>
        <position position="31"/>
    </location>
    <ligand>
        <name>CTP</name>
        <dbReference type="ChEBI" id="CHEBI:37563"/>
    </ligand>
</feature>
<feature type="binding site" evidence="11">
    <location>
        <position position="112"/>
    </location>
    <ligand>
        <name>ATP</name>
        <dbReference type="ChEBI" id="CHEBI:30616"/>
    </ligand>
</feature>
<proteinExistence type="inferred from homology"/>
<feature type="binding site" evidence="11">
    <location>
        <position position="161"/>
    </location>
    <ligand>
        <name>ATP</name>
        <dbReference type="ChEBI" id="CHEBI:30616"/>
    </ligand>
</feature>
<comment type="cofactor">
    <cofactor evidence="1 11">
        <name>Mg(2+)</name>
        <dbReference type="ChEBI" id="CHEBI:18420"/>
    </cofactor>
</comment>